<dbReference type="Pfam" id="PF13899">
    <property type="entry name" value="Thioredoxin_7"/>
    <property type="match status" value="1"/>
</dbReference>
<keyword evidence="3" id="KW-0201">Cytochrome c-type biogenesis</keyword>
<dbReference type="SUPFAM" id="SSF52833">
    <property type="entry name" value="Thioredoxin-like"/>
    <property type="match status" value="1"/>
</dbReference>
<feature type="transmembrane region" description="Helical" evidence="6">
    <location>
        <begin position="228"/>
        <end position="246"/>
    </location>
</feature>
<dbReference type="GO" id="GO:0045454">
    <property type="term" value="P:cell redox homeostasis"/>
    <property type="evidence" value="ECO:0007669"/>
    <property type="project" value="TreeGrafter"/>
</dbReference>
<dbReference type="Pfam" id="PF02683">
    <property type="entry name" value="DsbD_TM"/>
    <property type="match status" value="1"/>
</dbReference>
<dbReference type="GO" id="GO:0016020">
    <property type="term" value="C:membrane"/>
    <property type="evidence" value="ECO:0007669"/>
    <property type="project" value="UniProtKB-SubCell"/>
</dbReference>
<accession>A0A5J5IPH3</accession>
<dbReference type="InterPro" id="IPR036249">
    <property type="entry name" value="Thioredoxin-like_sf"/>
</dbReference>
<evidence type="ECO:0000313" key="8">
    <source>
        <dbReference type="EMBL" id="KAA9041422.1"/>
    </source>
</evidence>
<feature type="transmembrane region" description="Helical" evidence="6">
    <location>
        <begin position="115"/>
        <end position="136"/>
    </location>
</feature>
<dbReference type="InterPro" id="IPR003834">
    <property type="entry name" value="Cyt_c_assmbl_TM_dom"/>
</dbReference>
<keyword evidence="4 6" id="KW-1133">Transmembrane helix</keyword>
<evidence type="ECO:0000256" key="3">
    <source>
        <dbReference type="ARBA" id="ARBA00022748"/>
    </source>
</evidence>
<dbReference type="PANTHER" id="PTHR32234">
    <property type="entry name" value="THIOL:DISULFIDE INTERCHANGE PROTEIN DSBD"/>
    <property type="match status" value="1"/>
</dbReference>
<keyword evidence="2 6" id="KW-0812">Transmembrane</keyword>
<dbReference type="Gene3D" id="3.40.30.10">
    <property type="entry name" value="Glutaredoxin"/>
    <property type="match status" value="1"/>
</dbReference>
<feature type="transmembrane region" description="Helical" evidence="6">
    <location>
        <begin position="81"/>
        <end position="103"/>
    </location>
</feature>
<dbReference type="EMBL" id="VYQF01000001">
    <property type="protein sequence ID" value="KAA9041422.1"/>
    <property type="molecule type" value="Genomic_DNA"/>
</dbReference>
<dbReference type="PANTHER" id="PTHR32234:SF0">
    <property type="entry name" value="THIOL:DISULFIDE INTERCHANGE PROTEIN DSBD"/>
    <property type="match status" value="1"/>
</dbReference>
<comment type="subcellular location">
    <subcellularLocation>
        <location evidence="1">Membrane</location>
        <topology evidence="1">Multi-pass membrane protein</topology>
    </subcellularLocation>
</comment>
<dbReference type="GO" id="GO:0015035">
    <property type="term" value="F:protein-disulfide reductase activity"/>
    <property type="evidence" value="ECO:0007669"/>
    <property type="project" value="TreeGrafter"/>
</dbReference>
<dbReference type="GO" id="GO:0017004">
    <property type="term" value="P:cytochrome complex assembly"/>
    <property type="evidence" value="ECO:0007669"/>
    <property type="project" value="UniProtKB-KW"/>
</dbReference>
<keyword evidence="5 6" id="KW-0472">Membrane</keyword>
<evidence type="ECO:0000259" key="7">
    <source>
        <dbReference type="Pfam" id="PF02683"/>
    </source>
</evidence>
<feature type="transmembrane region" description="Helical" evidence="6">
    <location>
        <begin position="304"/>
        <end position="326"/>
    </location>
</feature>
<gene>
    <name evidence="8" type="ORF">FW778_05195</name>
</gene>
<dbReference type="RefSeq" id="WP_150413542.1">
    <property type="nucleotide sequence ID" value="NZ_VYQF01000001.1"/>
</dbReference>
<evidence type="ECO:0000256" key="4">
    <source>
        <dbReference type="ARBA" id="ARBA00022989"/>
    </source>
</evidence>
<keyword evidence="9" id="KW-1185">Reference proteome</keyword>
<evidence type="ECO:0000256" key="6">
    <source>
        <dbReference type="SAM" id="Phobius"/>
    </source>
</evidence>
<evidence type="ECO:0000256" key="2">
    <source>
        <dbReference type="ARBA" id="ARBA00022692"/>
    </source>
</evidence>
<evidence type="ECO:0000256" key="1">
    <source>
        <dbReference type="ARBA" id="ARBA00004141"/>
    </source>
</evidence>
<feature type="transmembrane region" description="Helical" evidence="6">
    <location>
        <begin position="46"/>
        <end position="69"/>
    </location>
</feature>
<dbReference type="Proteomes" id="UP000326903">
    <property type="component" value="Unassembled WGS sequence"/>
</dbReference>
<feature type="domain" description="Cytochrome C biogenesis protein transmembrane" evidence="7">
    <location>
        <begin position="44"/>
        <end position="250"/>
    </location>
</feature>
<name>A0A5J5IPH3_9BACT</name>
<reference evidence="8 9" key="1">
    <citation type="submission" date="2019-09" db="EMBL/GenBank/DDBJ databases">
        <title>Draft genome sequence of Ginsengibacter sp. BR5-29.</title>
        <authorList>
            <person name="Im W.-T."/>
        </authorList>
    </citation>
    <scope>NUCLEOTIDE SEQUENCE [LARGE SCALE GENOMIC DNA]</scope>
    <source>
        <strain evidence="8 9">BR5-29</strain>
    </source>
</reference>
<comment type="caution">
    <text evidence="8">The sequence shown here is derived from an EMBL/GenBank/DDBJ whole genome shotgun (WGS) entry which is preliminary data.</text>
</comment>
<feature type="transmembrane region" description="Helical" evidence="6">
    <location>
        <begin position="196"/>
        <end position="216"/>
    </location>
</feature>
<feature type="transmembrane region" description="Helical" evidence="6">
    <location>
        <begin position="266"/>
        <end position="283"/>
    </location>
</feature>
<feature type="transmembrane region" description="Helical" evidence="6">
    <location>
        <begin position="157"/>
        <end position="184"/>
    </location>
</feature>
<sequence>MKIYRLFITVILSLIALFFIDQNATAQVVGATQKTLSHTFLDGLRWGFISVLQPCLYAMFPVTVTFFLKRSQSRAQGIKNATLYSFSIIAIFTAFAFFLTLIFGKDTLYQISTSATFNIFVFILFMVFGISFLGAFEITLPSSWTNKVDSKASTNNFSGIFFMALTLVLVSFSCTAPFIGNLLVDVTQQKERLGPIIGFLGFSLAIALPFALFAFFPGLLNKIAKSGGWLNTLKVSFGFIEIAMALKFLSNADLAYHWRLLDREVYLSLWIIIFGLLGFYLLGKLKFSHDDHLPLNDYGHPYLSVTRLLFAIIPLAFTVYMIPGLWGAPLNGISGWLPENKTQDFNLEKLIRNSQLSSSNNDSSNAGKTVAYIRPKKYTDILASEIAGVETFFDFNEAIAAARAMNKPVMIDFTGHSCANCRKMESEVLSKPEVSKRLHDDFVVVSLYVDEKRELPDSEKYVSKFDQSSVNTVGAKNLDFEATIANSNAQPLYIFVDESGKIIQNAGGYDPDINRFISILNQVKAENMKRFQ</sequence>
<evidence type="ECO:0000256" key="5">
    <source>
        <dbReference type="ARBA" id="ARBA00023136"/>
    </source>
</evidence>
<proteinExistence type="predicted"/>
<organism evidence="8 9">
    <name type="scientific">Ginsengibacter hankyongi</name>
    <dbReference type="NCBI Taxonomy" id="2607284"/>
    <lineage>
        <taxon>Bacteria</taxon>
        <taxon>Pseudomonadati</taxon>
        <taxon>Bacteroidota</taxon>
        <taxon>Chitinophagia</taxon>
        <taxon>Chitinophagales</taxon>
        <taxon>Chitinophagaceae</taxon>
        <taxon>Ginsengibacter</taxon>
    </lineage>
</organism>
<evidence type="ECO:0000313" key="9">
    <source>
        <dbReference type="Proteomes" id="UP000326903"/>
    </source>
</evidence>
<dbReference type="AlphaFoldDB" id="A0A5J5IPH3"/>
<protein>
    <submittedName>
        <fullName evidence="8">Thioredoxin fold domain-containing protein</fullName>
    </submittedName>
</protein>